<sequence>MSEGVVYPKFLTAAWLAERLAISDQDAAKIGAILGRDNPEWDAVRDRKTFAEVYLSCHELDPGVGADCRRARGKGAPPLCKLPQDAEVPKLAADTSAKKALGHFAACARAAAERGKHDDAVALAALEIIEYGAIAEDAFALAQEVQHLKPYAAYIKMARSAEQTGMAAALIDEGLEDAEAEGEAAAQIANAYAVARLRNVADRAVDAAEDPVSALKDVAAALADAARASAAHMQISSAPLGTDTAVAVLRESVQIVEEHLEGAEDKDLMALAADAKKTADACKHHLIGRQEACEARLKAKDLREVAIKASSLADEAAKVVVKNLADAKKMEKGFLEANEVAKDACRHAIEVAKYISSQPKVDANDKEAAELFASIEHAFRGARDEASKDVEARAAAAAEAQRLAKQSQIEAAAAAAAAAKEAKAEKAAEKDAPAAPAAAGDDHEEVRTRLLAALDKFAKKRWDTNLATNTLKRLVDRRKEVIGMLWEAVETKDKSAKMRAEKFTDQFRNTMDARRRLDAVVRLMGRGAHMDPRTAKWFTDSILQIAALAKEFHDTHP</sequence>
<gene>
    <name evidence="1" type="ORF">ISN26_07885</name>
</gene>
<name>A0A930UIQ4_9GAMM</name>
<comment type="caution">
    <text evidence="1">The sequence shown here is derived from an EMBL/GenBank/DDBJ whole genome shotgun (WGS) entry which is preliminary data.</text>
</comment>
<proteinExistence type="predicted"/>
<organism evidence="1 2">
    <name type="scientific">Candidatus Amphirhobacter heronislandensis</name>
    <dbReference type="NCBI Taxonomy" id="1732024"/>
    <lineage>
        <taxon>Bacteria</taxon>
        <taxon>Pseudomonadati</taxon>
        <taxon>Pseudomonadota</taxon>
        <taxon>Gammaproteobacteria</taxon>
        <taxon>Candidatus Tethybacterales</taxon>
        <taxon>Candidatus Tethybacteraceae</taxon>
        <taxon>Candidatus Amphirhobacter</taxon>
    </lineage>
</organism>
<evidence type="ECO:0000313" key="2">
    <source>
        <dbReference type="Proteomes" id="UP000604381"/>
    </source>
</evidence>
<accession>A0A930UIQ4</accession>
<protein>
    <submittedName>
        <fullName evidence="1">Uncharacterized protein</fullName>
    </submittedName>
</protein>
<dbReference type="Proteomes" id="UP000604381">
    <property type="component" value="Unassembled WGS sequence"/>
</dbReference>
<keyword evidence="2" id="KW-1185">Reference proteome</keyword>
<dbReference type="AlphaFoldDB" id="A0A930UIQ4"/>
<reference evidence="1" key="1">
    <citation type="submission" date="2020-10" db="EMBL/GenBank/DDBJ databases">
        <title>An improved Amphimedon queenslandica hologenome assembly reveals how three proteobacterial symbionts can extend the metabolic phenotypic of their marine sponge host.</title>
        <authorList>
            <person name="Degnan B."/>
            <person name="Degnan S."/>
            <person name="Xiang X."/>
        </authorList>
    </citation>
    <scope>NUCLEOTIDE SEQUENCE</scope>
    <source>
        <strain evidence="1">AqS2</strain>
    </source>
</reference>
<dbReference type="EMBL" id="JADHEI010000058">
    <property type="protein sequence ID" value="MBF2735964.1"/>
    <property type="molecule type" value="Genomic_DNA"/>
</dbReference>
<evidence type="ECO:0000313" key="1">
    <source>
        <dbReference type="EMBL" id="MBF2735964.1"/>
    </source>
</evidence>